<name>A0A8E5MKV9_USTVR</name>
<reference evidence="4" key="1">
    <citation type="submission" date="2020-03" db="EMBL/GenBank/DDBJ databases">
        <title>A mixture of massive structural variations and highly conserved coding sequences in Ustilaginoidea virens genome.</title>
        <authorList>
            <person name="Zhang K."/>
            <person name="Zhao Z."/>
            <person name="Zhang Z."/>
            <person name="Li Y."/>
            <person name="Hsiang T."/>
            <person name="Sun W."/>
        </authorList>
    </citation>
    <scope>NUCLEOTIDE SEQUENCE</scope>
    <source>
        <strain evidence="4">UV-8b</strain>
    </source>
</reference>
<evidence type="ECO:0000313" key="5">
    <source>
        <dbReference type="Proteomes" id="UP000027002"/>
    </source>
</evidence>
<dbReference type="RefSeq" id="XP_043000750.1">
    <property type="nucleotide sequence ID" value="XM_043144815.1"/>
</dbReference>
<dbReference type="OrthoDB" id="1612078at2759"/>
<dbReference type="GeneID" id="66068095"/>
<protein>
    <recommendedName>
        <fullName evidence="3">Peptide N-acetyl-beta-D-glucosaminyl asparaginase amidase A N-terminal domain-containing protein</fullName>
    </recommendedName>
</protein>
<keyword evidence="2" id="KW-0732">Signal</keyword>
<sequence>MRNRLWIACLVAPALSTRSVWHGELVRRAVDEAHQQELLIASRNAAGYPATPLQCFQVASPVLAPDGLVDGNKNLGNPRPRQPESCTVTLMDHVFANSYGHPFVADYAPPSPATCRVASHYNRVILNLTVVSEGRQFDRLATMWLGDAEVWRMSTAEPKAHPGIAWTYWKDMTNYLALWRQPQKLIFDLGNLINHKYTGSFNATLAATYIRDEDLSGAAGRPADHVLPISAGRGSSSSQGSAWTYPEQKAEASVLLPRNTRRAVASVAATGQADEEFWWTNVPESGVDTFNGTTLLGKGSFREVRLFIDGQIAGLSWPYPVVFTGGVAPPLHRPMVGPQAFDLREHEIDVTPWLGVLCDGSSHVFSLEVVGQDDLVANKYWVLSGKIFVWLDDGPGHVTSGRPPRVLVSAPDYEPRVVQVANSSLSYRQTTRRVLQAESRITRSNGRAVTASWTQEFAVDARGSLADSGDTQNVTASYRGADRALEDGSTVYHAAYSYPTLARVKQTAPDGRYSLTVRADLTQGMDMTVLGRTAFPNGLEPFAPLLPVGADGSSLATSKTSSAFYWQTEGGNQTGGHGSSHQRYRLAYKQLAGRQGWSVADDDDDDDDSKVVYRRDVSVVNETTTHDSVWVWGAKRPVVEVARPPAAQGDSPNGFAVRIMGGKGRKGREPGHASAAGDHANGWSAAADPSKEL</sequence>
<evidence type="ECO:0000256" key="1">
    <source>
        <dbReference type="SAM" id="MobiDB-lite"/>
    </source>
</evidence>
<evidence type="ECO:0000256" key="2">
    <source>
        <dbReference type="SAM" id="SignalP"/>
    </source>
</evidence>
<accession>A0A8E5MKV9</accession>
<feature type="region of interest" description="Disordered" evidence="1">
    <location>
        <begin position="644"/>
        <end position="693"/>
    </location>
</feature>
<dbReference type="Proteomes" id="UP000027002">
    <property type="component" value="Chromosome 6"/>
</dbReference>
<dbReference type="InterPro" id="IPR021102">
    <property type="entry name" value="PNGase_A"/>
</dbReference>
<dbReference type="EMBL" id="CP072758">
    <property type="protein sequence ID" value="QUC23077.1"/>
    <property type="molecule type" value="Genomic_DNA"/>
</dbReference>
<gene>
    <name evidence="4" type="ORF">UV8b_07318</name>
</gene>
<organism evidence="4 5">
    <name type="scientific">Ustilaginoidea virens</name>
    <name type="common">Rice false smut fungus</name>
    <name type="synonym">Villosiclava virens</name>
    <dbReference type="NCBI Taxonomy" id="1159556"/>
    <lineage>
        <taxon>Eukaryota</taxon>
        <taxon>Fungi</taxon>
        <taxon>Dikarya</taxon>
        <taxon>Ascomycota</taxon>
        <taxon>Pezizomycotina</taxon>
        <taxon>Sordariomycetes</taxon>
        <taxon>Hypocreomycetidae</taxon>
        <taxon>Hypocreales</taxon>
        <taxon>Clavicipitaceae</taxon>
        <taxon>Ustilaginoidea</taxon>
    </lineage>
</organism>
<feature type="domain" description="Peptide N-acetyl-beta-D-glucosaminyl asparaginase amidase A N-terminal" evidence="3">
    <location>
        <begin position="84"/>
        <end position="397"/>
    </location>
</feature>
<dbReference type="AlphaFoldDB" id="A0A8E5MKV9"/>
<proteinExistence type="predicted"/>
<feature type="signal peptide" evidence="2">
    <location>
        <begin position="1"/>
        <end position="16"/>
    </location>
</feature>
<dbReference type="InterPro" id="IPR056948">
    <property type="entry name" value="PNGaseA_N"/>
</dbReference>
<keyword evidence="5" id="KW-1185">Reference proteome</keyword>
<evidence type="ECO:0000259" key="3">
    <source>
        <dbReference type="Pfam" id="PF12222"/>
    </source>
</evidence>
<evidence type="ECO:0000313" key="4">
    <source>
        <dbReference type="EMBL" id="QUC23077.1"/>
    </source>
</evidence>
<feature type="chain" id="PRO_5034798601" description="Peptide N-acetyl-beta-D-glucosaminyl asparaginase amidase A N-terminal domain-containing protein" evidence="2">
    <location>
        <begin position="17"/>
        <end position="693"/>
    </location>
</feature>
<dbReference type="KEGG" id="uvi:66068095"/>
<dbReference type="Pfam" id="PF25156">
    <property type="entry name" value="PNGase_A_C"/>
    <property type="match status" value="1"/>
</dbReference>
<dbReference type="Pfam" id="PF12222">
    <property type="entry name" value="PNGaseA"/>
    <property type="match status" value="1"/>
</dbReference>
<dbReference type="PANTHER" id="PTHR31104">
    <property type="entry name" value="PEPTIDE-N4-(N-ACETYL-BETA-GLUCOSAMINYL)ASPARAGINE AMIDASE A PROTEIN"/>
    <property type="match status" value="1"/>
</dbReference>